<dbReference type="AlphaFoldDB" id="A0A0F6SE08"/>
<evidence type="ECO:0000313" key="4">
    <source>
        <dbReference type="Proteomes" id="UP000034883"/>
    </source>
</evidence>
<dbReference type="Gene3D" id="3.30.1380.10">
    <property type="match status" value="1"/>
</dbReference>
<reference evidence="3 4" key="1">
    <citation type="submission" date="2015-03" db="EMBL/GenBank/DDBJ databases">
        <title>Genome assembly of Sandaracinus amylolyticus DSM 53668.</title>
        <authorList>
            <person name="Sharma G."/>
            <person name="Subramanian S."/>
        </authorList>
    </citation>
    <scope>NUCLEOTIDE SEQUENCE [LARGE SCALE GENOMIC DNA]</scope>
    <source>
        <strain evidence="3 4">DSM 53668</strain>
    </source>
</reference>
<feature type="compositionally biased region" description="Pro residues" evidence="1">
    <location>
        <begin position="58"/>
        <end position="77"/>
    </location>
</feature>
<protein>
    <submittedName>
        <fullName evidence="3">Outer membrane protein, OmpA/MotB family</fullName>
    </submittedName>
</protein>
<dbReference type="RefSeq" id="WP_053231721.1">
    <property type="nucleotide sequence ID" value="NZ_CP011125.1"/>
</dbReference>
<dbReference type="KEGG" id="samy:DB32_001518"/>
<dbReference type="OrthoDB" id="9782994at2"/>
<feature type="compositionally biased region" description="Pro residues" evidence="1">
    <location>
        <begin position="287"/>
        <end position="296"/>
    </location>
</feature>
<evidence type="ECO:0000256" key="1">
    <source>
        <dbReference type="SAM" id="MobiDB-lite"/>
    </source>
</evidence>
<keyword evidence="4" id="KW-1185">Reference proteome</keyword>
<dbReference type="SUPFAM" id="SSF55166">
    <property type="entry name" value="Hedgehog/DD-peptidase"/>
    <property type="match status" value="1"/>
</dbReference>
<dbReference type="Proteomes" id="UP000034883">
    <property type="component" value="Chromosome"/>
</dbReference>
<dbReference type="InterPro" id="IPR009045">
    <property type="entry name" value="Zn_M74/Hedgehog-like"/>
</dbReference>
<dbReference type="STRING" id="927083.DB32_001518"/>
<feature type="compositionally biased region" description="Pro residues" evidence="1">
    <location>
        <begin position="85"/>
        <end position="102"/>
    </location>
</feature>
<sequence>MLRVRSIALFVALALPSIARADVTVIYAAPSERAPLVARPVCPVGMSESACARAAATPPTPPPPPRIAITPPPPPRTPEPRVAITPPPPPRTPQPAALPPAPSACAAPVTFVRGSERRSLVLLDCDGRPHPESLVALSVLARPPGAPLPDPATLVAHASDPTWVAPSIRRLHPGLLERLRVIADRFPGHAIEIVSGDRPDARPGSRHLHGLALDLRVSGASLDAVHELVSRFDRTGVGLYPAGGFLHLDVRTRATRWVDASGPGEPPRPTPEDAPPRAARIRRVPTPDAPAPPPPRPSDDELGLDADAIVDALTRELDARMPTLAPPRLR</sequence>
<feature type="chain" id="PRO_5002509528" evidence="2">
    <location>
        <begin position="22"/>
        <end position="330"/>
    </location>
</feature>
<keyword evidence="2" id="KW-0732">Signal</keyword>
<feature type="region of interest" description="Disordered" evidence="1">
    <location>
        <begin position="258"/>
        <end position="305"/>
    </location>
</feature>
<evidence type="ECO:0000256" key="2">
    <source>
        <dbReference type="SAM" id="SignalP"/>
    </source>
</evidence>
<dbReference type="InterPro" id="IPR010275">
    <property type="entry name" value="MepK"/>
</dbReference>
<accession>A0A0F6SE08</accession>
<proteinExistence type="predicted"/>
<name>A0A0F6SE08_9BACT</name>
<dbReference type="Pfam" id="PF05951">
    <property type="entry name" value="Peptidase_M15_2"/>
    <property type="match status" value="1"/>
</dbReference>
<gene>
    <name evidence="3" type="ORF">DB32_001518</name>
</gene>
<evidence type="ECO:0000313" key="3">
    <source>
        <dbReference type="EMBL" id="AKF04369.1"/>
    </source>
</evidence>
<feature type="signal peptide" evidence="2">
    <location>
        <begin position="1"/>
        <end position="21"/>
    </location>
</feature>
<dbReference type="EMBL" id="CP011125">
    <property type="protein sequence ID" value="AKF04369.1"/>
    <property type="molecule type" value="Genomic_DNA"/>
</dbReference>
<feature type="region of interest" description="Disordered" evidence="1">
    <location>
        <begin position="53"/>
        <end position="102"/>
    </location>
</feature>
<organism evidence="3 4">
    <name type="scientific">Sandaracinus amylolyticus</name>
    <dbReference type="NCBI Taxonomy" id="927083"/>
    <lineage>
        <taxon>Bacteria</taxon>
        <taxon>Pseudomonadati</taxon>
        <taxon>Myxococcota</taxon>
        <taxon>Polyangia</taxon>
        <taxon>Polyangiales</taxon>
        <taxon>Sandaracinaceae</taxon>
        <taxon>Sandaracinus</taxon>
    </lineage>
</organism>